<gene>
    <name evidence="1" type="ORF">EVAR_16507_1</name>
</gene>
<reference evidence="1 2" key="1">
    <citation type="journal article" date="2019" name="Commun. Biol.">
        <title>The bagworm genome reveals a unique fibroin gene that provides high tensile strength.</title>
        <authorList>
            <person name="Kono N."/>
            <person name="Nakamura H."/>
            <person name="Ohtoshi R."/>
            <person name="Tomita M."/>
            <person name="Numata K."/>
            <person name="Arakawa K."/>
        </authorList>
    </citation>
    <scope>NUCLEOTIDE SEQUENCE [LARGE SCALE GENOMIC DNA]</scope>
</reference>
<dbReference type="AlphaFoldDB" id="A0A4C1U2Q1"/>
<dbReference type="OrthoDB" id="411823at2759"/>
<organism evidence="1 2">
    <name type="scientific">Eumeta variegata</name>
    <name type="common">Bagworm moth</name>
    <name type="synonym">Eumeta japonica</name>
    <dbReference type="NCBI Taxonomy" id="151549"/>
    <lineage>
        <taxon>Eukaryota</taxon>
        <taxon>Metazoa</taxon>
        <taxon>Ecdysozoa</taxon>
        <taxon>Arthropoda</taxon>
        <taxon>Hexapoda</taxon>
        <taxon>Insecta</taxon>
        <taxon>Pterygota</taxon>
        <taxon>Neoptera</taxon>
        <taxon>Endopterygota</taxon>
        <taxon>Lepidoptera</taxon>
        <taxon>Glossata</taxon>
        <taxon>Ditrysia</taxon>
        <taxon>Tineoidea</taxon>
        <taxon>Psychidae</taxon>
        <taxon>Oiketicinae</taxon>
        <taxon>Eumeta</taxon>
    </lineage>
</organism>
<evidence type="ECO:0000313" key="1">
    <source>
        <dbReference type="EMBL" id="GBP20635.1"/>
    </source>
</evidence>
<dbReference type="EMBL" id="BGZK01000121">
    <property type="protein sequence ID" value="GBP20635.1"/>
    <property type="molecule type" value="Genomic_DNA"/>
</dbReference>
<comment type="caution">
    <text evidence="1">The sequence shown here is derived from an EMBL/GenBank/DDBJ whole genome shotgun (WGS) entry which is preliminary data.</text>
</comment>
<accession>A0A4C1U2Q1</accession>
<sequence>MLRETFSTRSSRNPIFSKLAHSAHVSEIGLESVEEVDSQTLDRLAVVYSHIYIDGSLIEGKVGAVHEMARREGDLRAALTKKTVADYDGFPLSYVKKVISTTSLEQWQEWVLRQIGMTSQIVQTLTGHGRFAHYLYRLKLRDSPYCACDPAKDQDMRHVLEKYFLREFAELEGEIDATVGR</sequence>
<dbReference type="Proteomes" id="UP000299102">
    <property type="component" value="Unassembled WGS sequence"/>
</dbReference>
<proteinExistence type="predicted"/>
<evidence type="ECO:0000313" key="2">
    <source>
        <dbReference type="Proteomes" id="UP000299102"/>
    </source>
</evidence>
<keyword evidence="2" id="KW-1185">Reference proteome</keyword>
<name>A0A4C1U2Q1_EUMVA</name>
<protein>
    <submittedName>
        <fullName evidence="1">Uncharacterized protein</fullName>
    </submittedName>
</protein>